<evidence type="ECO:0000256" key="6">
    <source>
        <dbReference type="ARBA" id="ARBA00022900"/>
    </source>
</evidence>
<evidence type="ECO:0000259" key="8">
    <source>
        <dbReference type="PROSITE" id="PS50279"/>
    </source>
</evidence>
<dbReference type="VEuPathDB" id="VectorBase:LOC119167180"/>
<accession>A0A6G5A4I9</accession>
<organism evidence="9">
    <name type="scientific">Rhipicephalus microplus</name>
    <name type="common">Cattle tick</name>
    <name type="synonym">Boophilus microplus</name>
    <dbReference type="NCBI Taxonomy" id="6941"/>
    <lineage>
        <taxon>Eukaryota</taxon>
        <taxon>Metazoa</taxon>
        <taxon>Ecdysozoa</taxon>
        <taxon>Arthropoda</taxon>
        <taxon>Chelicerata</taxon>
        <taxon>Arachnida</taxon>
        <taxon>Acari</taxon>
        <taxon>Parasitiformes</taxon>
        <taxon>Ixodida</taxon>
        <taxon>Ixodoidea</taxon>
        <taxon>Ixodidae</taxon>
        <taxon>Rhipicephalinae</taxon>
        <taxon>Rhipicephalus</taxon>
        <taxon>Boophilus</taxon>
    </lineage>
</organism>
<dbReference type="PROSITE" id="PS50279">
    <property type="entry name" value="BPTI_KUNITZ_2"/>
    <property type="match status" value="1"/>
</dbReference>
<dbReference type="InterPro" id="IPR002223">
    <property type="entry name" value="Kunitz_BPTI"/>
</dbReference>
<protein>
    <submittedName>
        <fullName evidence="9">Putative kunitz</fullName>
    </submittedName>
</protein>
<comment type="subcellular location">
    <subcellularLocation>
        <location evidence="1">Secreted</location>
    </subcellularLocation>
</comment>
<dbReference type="PANTHER" id="PTHR10083:SF217">
    <property type="entry name" value="BOOPHILIN-H2"/>
    <property type="match status" value="1"/>
</dbReference>
<keyword evidence="2" id="KW-0964">Secreted</keyword>
<dbReference type="GO" id="GO:0004867">
    <property type="term" value="F:serine-type endopeptidase inhibitor activity"/>
    <property type="evidence" value="ECO:0007669"/>
    <property type="project" value="UniProtKB-KW"/>
</dbReference>
<feature type="domain" description="BPTI/Kunitz inhibitor" evidence="8">
    <location>
        <begin position="62"/>
        <end position="112"/>
    </location>
</feature>
<keyword evidence="5" id="KW-0677">Repeat</keyword>
<dbReference type="OrthoDB" id="6501851at2759"/>
<evidence type="ECO:0000256" key="7">
    <source>
        <dbReference type="ARBA" id="ARBA00023157"/>
    </source>
</evidence>
<dbReference type="PROSITE" id="PS00280">
    <property type="entry name" value="BPTI_KUNITZ_1"/>
    <property type="match status" value="1"/>
</dbReference>
<dbReference type="InterPro" id="IPR050098">
    <property type="entry name" value="TFPI/VKTCI-like"/>
</dbReference>
<dbReference type="SMART" id="SM00131">
    <property type="entry name" value="KU"/>
    <property type="match status" value="1"/>
</dbReference>
<dbReference type="FunFam" id="4.10.410.10:FF:000020">
    <property type="entry name" value="Collagen, type VI, alpha 3"/>
    <property type="match status" value="1"/>
</dbReference>
<keyword evidence="7" id="KW-1015">Disulfide bond</keyword>
<dbReference type="EMBL" id="GIKN01003638">
    <property type="protein sequence ID" value="NIE45911.1"/>
    <property type="molecule type" value="Transcribed_RNA"/>
</dbReference>
<proteinExistence type="predicted"/>
<dbReference type="GO" id="GO:0005615">
    <property type="term" value="C:extracellular space"/>
    <property type="evidence" value="ECO:0007669"/>
    <property type="project" value="TreeGrafter"/>
</dbReference>
<dbReference type="SUPFAM" id="SSF57362">
    <property type="entry name" value="BPTI-like"/>
    <property type="match status" value="1"/>
</dbReference>
<dbReference type="InterPro" id="IPR036880">
    <property type="entry name" value="Kunitz_BPTI_sf"/>
</dbReference>
<sequence length="146" mass="16695">MIMNTRAHDVITFFIIMHGMVLKSDGSEKFQFWKYRHLVTTNSTTKSTLNTTGATIFNTSICSEEPVKGNCRAHLQRWHYNHSSGNCSVFYYGGCGGNENRFFNCQECMENCDFQNVSETASNITAICNELEEAADEYDSWEQELI</sequence>
<dbReference type="Gene3D" id="4.10.410.10">
    <property type="entry name" value="Pancreatic trypsin inhibitor Kunitz domain"/>
    <property type="match status" value="1"/>
</dbReference>
<keyword evidence="4" id="KW-0646">Protease inhibitor</keyword>
<evidence type="ECO:0000256" key="4">
    <source>
        <dbReference type="ARBA" id="ARBA00022690"/>
    </source>
</evidence>
<evidence type="ECO:0000256" key="1">
    <source>
        <dbReference type="ARBA" id="ARBA00004613"/>
    </source>
</evidence>
<dbReference type="AlphaFoldDB" id="A0A6G5A4I9"/>
<dbReference type="PRINTS" id="PR00759">
    <property type="entry name" value="BASICPTASE"/>
</dbReference>
<evidence type="ECO:0000313" key="9">
    <source>
        <dbReference type="EMBL" id="NIE45911.1"/>
    </source>
</evidence>
<evidence type="ECO:0000256" key="3">
    <source>
        <dbReference type="ARBA" id="ARBA00022656"/>
    </source>
</evidence>
<evidence type="ECO:0000256" key="5">
    <source>
        <dbReference type="ARBA" id="ARBA00022737"/>
    </source>
</evidence>
<evidence type="ECO:0000256" key="2">
    <source>
        <dbReference type="ARBA" id="ARBA00022525"/>
    </source>
</evidence>
<keyword evidence="6" id="KW-0722">Serine protease inhibitor</keyword>
<dbReference type="CDD" id="cd00109">
    <property type="entry name" value="Kunitz-type"/>
    <property type="match status" value="1"/>
</dbReference>
<dbReference type="Pfam" id="PF00014">
    <property type="entry name" value="Kunitz_BPTI"/>
    <property type="match status" value="1"/>
</dbReference>
<reference evidence="9" key="1">
    <citation type="submission" date="2020-03" db="EMBL/GenBank/DDBJ databases">
        <title>A transcriptome and proteome of the tick Rhipicephalus microplus shaped by the genetic composition of its hosts and developmental stage.</title>
        <authorList>
            <person name="Garcia G.R."/>
            <person name="Ribeiro J.M.C."/>
            <person name="Maruyama S.R."/>
            <person name="Gardinasse L.G."/>
            <person name="Nelson K."/>
            <person name="Ferreira B.R."/>
            <person name="Andrade T.G."/>
            <person name="Santos I.K.F.M."/>
        </authorList>
    </citation>
    <scope>NUCLEOTIDE SEQUENCE</scope>
    <source>
        <strain evidence="9">NSGR</strain>
        <tissue evidence="9">Salivary glands</tissue>
    </source>
</reference>
<dbReference type="InterPro" id="IPR020901">
    <property type="entry name" value="Prtase_inh_Kunz-CS"/>
</dbReference>
<keyword evidence="3" id="KW-0800">Toxin</keyword>
<dbReference type="PANTHER" id="PTHR10083">
    <property type="entry name" value="KUNITZ-TYPE PROTEASE INHIBITOR-RELATED"/>
    <property type="match status" value="1"/>
</dbReference>
<name>A0A6G5A4I9_RHIMP</name>